<dbReference type="KEGG" id="azm:DM194_02630"/>
<dbReference type="SUPFAM" id="SSF53850">
    <property type="entry name" value="Periplasmic binding protein-like II"/>
    <property type="match status" value="1"/>
</dbReference>
<dbReference type="RefSeq" id="WP_111065794.1">
    <property type="nucleotide sequence ID" value="NZ_CP029829.1"/>
</dbReference>
<dbReference type="AlphaFoldDB" id="A0A2U9S2X1"/>
<accession>A0A2U9S2X1</accession>
<dbReference type="EMBL" id="CP029829">
    <property type="protein sequence ID" value="AWU93251.1"/>
    <property type="molecule type" value="Genomic_DNA"/>
</dbReference>
<protein>
    <submittedName>
        <fullName evidence="1">Uncharacterized protein</fullName>
    </submittedName>
</protein>
<proteinExistence type="predicted"/>
<evidence type="ECO:0000313" key="1">
    <source>
        <dbReference type="EMBL" id="AWU93251.1"/>
    </source>
</evidence>
<gene>
    <name evidence="1" type="ORF">DM194_02630</name>
</gene>
<reference evidence="1 2" key="1">
    <citation type="journal article" date="2019" name="Int. J. Syst. Evol. Microbiol.">
        <title>Azospirillum ramasamyi sp. nov., a novel diazotrophic bacterium isolated from fermented bovine products.</title>
        <authorList>
            <person name="Anandham R."/>
            <person name="Heo J."/>
            <person name="Krishnamoorthy R."/>
            <person name="SenthilKumar M."/>
            <person name="Gopal N.O."/>
            <person name="Kim S.J."/>
            <person name="Kwon S.W."/>
        </authorList>
    </citation>
    <scope>NUCLEOTIDE SEQUENCE [LARGE SCALE GENOMIC DNA]</scope>
    <source>
        <strain evidence="1 2">M2T2B2</strain>
    </source>
</reference>
<keyword evidence="2" id="KW-1185">Reference proteome</keyword>
<dbReference type="Proteomes" id="UP000249605">
    <property type="component" value="Chromosome"/>
</dbReference>
<name>A0A2U9S2X1_9PROT</name>
<sequence>MPVRKVNGCATALNVDHTSVAIQAAEDGLGIALVPLLFIERQLAERQLADRLRRLEFPAQAPSQDSSNLAG</sequence>
<organism evidence="1 2">
    <name type="scientific">Azospirillum ramasamyi</name>
    <dbReference type="NCBI Taxonomy" id="682998"/>
    <lineage>
        <taxon>Bacteria</taxon>
        <taxon>Pseudomonadati</taxon>
        <taxon>Pseudomonadota</taxon>
        <taxon>Alphaproteobacteria</taxon>
        <taxon>Rhodospirillales</taxon>
        <taxon>Azospirillaceae</taxon>
        <taxon>Azospirillum</taxon>
    </lineage>
</organism>
<dbReference type="Gene3D" id="3.40.190.10">
    <property type="entry name" value="Periplasmic binding protein-like II"/>
    <property type="match status" value="1"/>
</dbReference>
<evidence type="ECO:0000313" key="2">
    <source>
        <dbReference type="Proteomes" id="UP000249605"/>
    </source>
</evidence>